<evidence type="ECO:0000256" key="6">
    <source>
        <dbReference type="ARBA" id="ARBA00023236"/>
    </source>
</evidence>
<dbReference type="Gene3D" id="1.10.150.20">
    <property type="entry name" value="5' to 3' exonuclease, C-terminal subdomain"/>
    <property type="match status" value="1"/>
</dbReference>
<sequence>MAMSEQRRFDPKTFLSHVTTRPGVYQMRDAAGVVLYVGKAKNLRKRLSSYFRSQGLSGKTQALMKAVVDIDTTATASETEALILENNLIKAHRPKFNILLRDDKSYPFIHLSAHAFPRLSLHRGARKQGEYFGPYPNVQAVRHALDLLQKVFRVRQCEDSYFANRSRPCLQYQIERCYAPCVDYIAKADYAQTVAATRDFLKGRSDSLLQDLDQAMQAASHAQEYEQAARLRDQLMQLRKLTERQHMVAGAADADILAVVSDYGEVCVQALFYRDGHNVSSQAFYPKLPEPLPEAEVLAAFIGQFYHERLPPPQLILSHEPPDADWLMDYLSEKAGRKVQFSTQPREDRRRWLEMAQENAKMSLSLRLSGKMTMENRFRALAEAFHLPSIPQRLECGDISHMQGEYTIASCVVFDHRGALKSDYRRYKIQDIQPGDDYAAMRQMLMRRFTRLKNGEGIMPDIFFVDGGRGQLNQAIEVFAELGIQGVQLIGVAKGQGRKAGLEQFWFPHESQARYLPPDSQAMQLIVQIRDEAHRFAITGHRSGRDKKAKQSVLENIAGVGAKRRQALIRHFGGIQGVLAASSEEISRVQGISATLAQEIYASLHENG</sequence>
<dbReference type="PANTHER" id="PTHR30562">
    <property type="entry name" value="UVRC/OXIDOREDUCTASE"/>
    <property type="match status" value="1"/>
</dbReference>
<dbReference type="GO" id="GO:0009381">
    <property type="term" value="F:excinuclease ABC activity"/>
    <property type="evidence" value="ECO:0007669"/>
    <property type="project" value="UniProtKB-UniRule"/>
</dbReference>
<dbReference type="EMBL" id="UHIA01000003">
    <property type="protein sequence ID" value="SUO91548.1"/>
    <property type="molecule type" value="Genomic_DNA"/>
</dbReference>
<evidence type="ECO:0000256" key="2">
    <source>
        <dbReference type="ARBA" id="ARBA00022763"/>
    </source>
</evidence>
<dbReference type="SUPFAM" id="SSF46600">
    <property type="entry name" value="C-terminal UvrC-binding domain of UvrB"/>
    <property type="match status" value="1"/>
</dbReference>
<dbReference type="PANTHER" id="PTHR30562:SF1">
    <property type="entry name" value="UVRABC SYSTEM PROTEIN C"/>
    <property type="match status" value="1"/>
</dbReference>
<dbReference type="InterPro" id="IPR000305">
    <property type="entry name" value="GIY-YIG_endonuc"/>
</dbReference>
<dbReference type="Proteomes" id="UP000254575">
    <property type="component" value="Unassembled WGS sequence"/>
</dbReference>
<dbReference type="SMART" id="SM00465">
    <property type="entry name" value="GIYc"/>
    <property type="match status" value="1"/>
</dbReference>
<protein>
    <recommendedName>
        <fullName evidence="7">UvrABC system protein C</fullName>
        <shortName evidence="7">Protein UvrC</shortName>
    </recommendedName>
    <alternativeName>
        <fullName evidence="7">Excinuclease ABC subunit C</fullName>
    </alternativeName>
</protein>
<name>A0A380MJ68_9GAMM</name>
<feature type="domain" description="UVR" evidence="8">
    <location>
        <begin position="206"/>
        <end position="241"/>
    </location>
</feature>
<keyword evidence="4 7" id="KW-0267">Excision nuclease</keyword>
<dbReference type="InterPro" id="IPR004791">
    <property type="entry name" value="UvrC"/>
</dbReference>
<comment type="subunit">
    <text evidence="7">Interacts with UvrB in an incision complex.</text>
</comment>
<evidence type="ECO:0000313" key="11">
    <source>
        <dbReference type="EMBL" id="SUO91548.1"/>
    </source>
</evidence>
<evidence type="ECO:0000259" key="9">
    <source>
        <dbReference type="PROSITE" id="PS50164"/>
    </source>
</evidence>
<dbReference type="InterPro" id="IPR001162">
    <property type="entry name" value="UvrC_RNase_H_dom"/>
</dbReference>
<dbReference type="NCBIfam" id="TIGR00194">
    <property type="entry name" value="uvrC"/>
    <property type="match status" value="1"/>
</dbReference>
<dbReference type="Pfam" id="PF01541">
    <property type="entry name" value="GIY-YIG"/>
    <property type="match status" value="1"/>
</dbReference>
<dbReference type="NCBIfam" id="NF001824">
    <property type="entry name" value="PRK00558.1-5"/>
    <property type="match status" value="1"/>
</dbReference>
<dbReference type="AlphaFoldDB" id="A0A380MJ68"/>
<keyword evidence="5 7" id="KW-0234">DNA repair</keyword>
<dbReference type="InterPro" id="IPR035901">
    <property type="entry name" value="GIY-YIG_endonuc_sf"/>
</dbReference>
<dbReference type="GO" id="GO:0009432">
    <property type="term" value="P:SOS response"/>
    <property type="evidence" value="ECO:0007669"/>
    <property type="project" value="UniProtKB-UniRule"/>
</dbReference>
<evidence type="ECO:0000259" key="10">
    <source>
        <dbReference type="PROSITE" id="PS50165"/>
    </source>
</evidence>
<evidence type="ECO:0000259" key="8">
    <source>
        <dbReference type="PROSITE" id="PS50151"/>
    </source>
</evidence>
<comment type="similarity">
    <text evidence="7">Belongs to the UvrC family.</text>
</comment>
<evidence type="ECO:0000313" key="12">
    <source>
        <dbReference type="Proteomes" id="UP000254575"/>
    </source>
</evidence>
<dbReference type="GO" id="GO:0006289">
    <property type="term" value="P:nucleotide-excision repair"/>
    <property type="evidence" value="ECO:0007669"/>
    <property type="project" value="UniProtKB-UniRule"/>
</dbReference>
<dbReference type="GO" id="GO:0009380">
    <property type="term" value="C:excinuclease repair complex"/>
    <property type="evidence" value="ECO:0007669"/>
    <property type="project" value="InterPro"/>
</dbReference>
<reference evidence="11 12" key="1">
    <citation type="submission" date="2018-06" db="EMBL/GenBank/DDBJ databases">
        <authorList>
            <consortium name="Pathogen Informatics"/>
            <person name="Doyle S."/>
        </authorList>
    </citation>
    <scope>NUCLEOTIDE SEQUENCE [LARGE SCALE GENOMIC DNA]</scope>
    <source>
        <strain evidence="11 12">NCTC10717</strain>
    </source>
</reference>
<feature type="domain" description="GIY-YIG" evidence="9">
    <location>
        <begin position="20"/>
        <end position="98"/>
    </location>
</feature>
<evidence type="ECO:0000256" key="5">
    <source>
        <dbReference type="ARBA" id="ARBA00023204"/>
    </source>
</evidence>
<comment type="function">
    <text evidence="7">The UvrABC repair system catalyzes the recognition and processing of DNA lesions. UvrC both incises the 5' and 3' sides of the lesion. The N-terminal half is responsible for the 3' incision and the C-terminal half is responsible for the 5' incision.</text>
</comment>
<dbReference type="InterPro" id="IPR047296">
    <property type="entry name" value="GIY-YIG_UvrC_Cho"/>
</dbReference>
<dbReference type="PROSITE" id="PS50164">
    <property type="entry name" value="GIY_YIG"/>
    <property type="match status" value="1"/>
</dbReference>
<dbReference type="Gene3D" id="4.10.860.10">
    <property type="entry name" value="UVR domain"/>
    <property type="match status" value="1"/>
</dbReference>
<dbReference type="HAMAP" id="MF_00203">
    <property type="entry name" value="UvrC"/>
    <property type="match status" value="1"/>
</dbReference>
<keyword evidence="3 7" id="KW-0228">DNA excision</keyword>
<evidence type="ECO:0000256" key="4">
    <source>
        <dbReference type="ARBA" id="ARBA00022881"/>
    </source>
</evidence>
<accession>A0A380MJ68</accession>
<dbReference type="FunFam" id="3.40.1440.10:FF:000001">
    <property type="entry name" value="UvrABC system protein C"/>
    <property type="match status" value="1"/>
</dbReference>
<dbReference type="CDD" id="cd10434">
    <property type="entry name" value="GIY-YIG_UvrC_Cho"/>
    <property type="match status" value="1"/>
</dbReference>
<keyword evidence="2 7" id="KW-0227">DNA damage</keyword>
<dbReference type="PROSITE" id="PS50165">
    <property type="entry name" value="UVRC"/>
    <property type="match status" value="1"/>
</dbReference>
<dbReference type="Pfam" id="PF22920">
    <property type="entry name" value="UvrC_RNaseH"/>
    <property type="match status" value="1"/>
</dbReference>
<dbReference type="FunFam" id="3.30.420.340:FF:000001">
    <property type="entry name" value="UvrABC system protein C"/>
    <property type="match status" value="1"/>
</dbReference>
<keyword evidence="6 7" id="KW-0742">SOS response</keyword>
<dbReference type="GO" id="GO:0005737">
    <property type="term" value="C:cytoplasm"/>
    <property type="evidence" value="ECO:0007669"/>
    <property type="project" value="UniProtKB-SubCell"/>
</dbReference>
<dbReference type="GO" id="GO:0003677">
    <property type="term" value="F:DNA binding"/>
    <property type="evidence" value="ECO:0007669"/>
    <property type="project" value="UniProtKB-UniRule"/>
</dbReference>
<dbReference type="OrthoDB" id="9804933at2"/>
<evidence type="ECO:0000256" key="3">
    <source>
        <dbReference type="ARBA" id="ARBA00022769"/>
    </source>
</evidence>
<dbReference type="Pfam" id="PF08459">
    <property type="entry name" value="UvrC_RNaseH_dom"/>
    <property type="match status" value="1"/>
</dbReference>
<dbReference type="InterPro" id="IPR010994">
    <property type="entry name" value="RuvA_2-like"/>
</dbReference>
<dbReference type="InterPro" id="IPR001943">
    <property type="entry name" value="UVR_dom"/>
</dbReference>
<dbReference type="SUPFAM" id="SSF47781">
    <property type="entry name" value="RuvA domain 2-like"/>
    <property type="match status" value="1"/>
</dbReference>
<dbReference type="Gene3D" id="3.30.420.340">
    <property type="entry name" value="UvrC, RNAse H endonuclease domain"/>
    <property type="match status" value="1"/>
</dbReference>
<gene>
    <name evidence="7 11" type="primary">uvrC</name>
    <name evidence="11" type="ORF">NCTC10717_00206</name>
</gene>
<dbReference type="SUPFAM" id="SSF82771">
    <property type="entry name" value="GIY-YIG endonuclease"/>
    <property type="match status" value="1"/>
</dbReference>
<feature type="domain" description="UvrC family homology region profile" evidence="10">
    <location>
        <begin position="256"/>
        <end position="479"/>
    </location>
</feature>
<keyword evidence="1 7" id="KW-0963">Cytoplasm</keyword>
<evidence type="ECO:0000256" key="7">
    <source>
        <dbReference type="HAMAP-Rule" id="MF_00203"/>
    </source>
</evidence>
<dbReference type="InterPro" id="IPR036876">
    <property type="entry name" value="UVR_dom_sf"/>
</dbReference>
<dbReference type="Pfam" id="PF14520">
    <property type="entry name" value="HHH_5"/>
    <property type="match status" value="1"/>
</dbReference>
<proteinExistence type="inferred from homology"/>
<organism evidence="11 12">
    <name type="scientific">Suttonella indologenes</name>
    <dbReference type="NCBI Taxonomy" id="13276"/>
    <lineage>
        <taxon>Bacteria</taxon>
        <taxon>Pseudomonadati</taxon>
        <taxon>Pseudomonadota</taxon>
        <taxon>Gammaproteobacteria</taxon>
        <taxon>Cardiobacteriales</taxon>
        <taxon>Cardiobacteriaceae</taxon>
        <taxon>Suttonella</taxon>
    </lineage>
</organism>
<keyword evidence="12" id="KW-1185">Reference proteome</keyword>
<evidence type="ECO:0000256" key="1">
    <source>
        <dbReference type="ARBA" id="ARBA00022490"/>
    </source>
</evidence>
<dbReference type="Pfam" id="PF02151">
    <property type="entry name" value="UVR"/>
    <property type="match status" value="1"/>
</dbReference>
<dbReference type="InterPro" id="IPR050066">
    <property type="entry name" value="UvrABC_protein_C"/>
</dbReference>
<dbReference type="PROSITE" id="PS50151">
    <property type="entry name" value="UVR"/>
    <property type="match status" value="1"/>
</dbReference>
<dbReference type="InterPro" id="IPR038476">
    <property type="entry name" value="UvrC_RNase_H_dom_sf"/>
</dbReference>
<dbReference type="Gene3D" id="3.40.1440.10">
    <property type="entry name" value="GIY-YIG endonuclease"/>
    <property type="match status" value="1"/>
</dbReference>
<comment type="subcellular location">
    <subcellularLocation>
        <location evidence="7">Cytoplasm</location>
    </subcellularLocation>
</comment>